<dbReference type="Proteomes" id="UP000183413">
    <property type="component" value="Unassembled WGS sequence"/>
</dbReference>
<accession>A0A1I4ZE43</accession>
<dbReference type="AlphaFoldDB" id="A0A1I4ZE43"/>
<proteinExistence type="predicted"/>
<dbReference type="InParanoid" id="A0A1I4ZE43"/>
<sequence>MSAEPLEPPLPPPGRVHRVPRTIGGISDWLPEEKRERFLEEVMAAKEEEDYKEVLDSWWAEAHLAQDPYREERRRRAMCADRSELVSLEDLRRRWFPEANAT</sequence>
<dbReference type="STRING" id="1993.SAMN04489713_102174"/>
<evidence type="ECO:0000313" key="1">
    <source>
        <dbReference type="EMBL" id="SFN48541.1"/>
    </source>
</evidence>
<protein>
    <submittedName>
        <fullName evidence="1">Uncharacterized protein</fullName>
    </submittedName>
</protein>
<reference evidence="1 2" key="1">
    <citation type="submission" date="2016-10" db="EMBL/GenBank/DDBJ databases">
        <authorList>
            <person name="de Groot N.N."/>
        </authorList>
    </citation>
    <scope>NUCLEOTIDE SEQUENCE [LARGE SCALE GENOMIC DNA]</scope>
    <source>
        <strain evidence="1 2">DSM 43067</strain>
    </source>
</reference>
<evidence type="ECO:0000313" key="2">
    <source>
        <dbReference type="Proteomes" id="UP000183413"/>
    </source>
</evidence>
<dbReference type="RefSeq" id="WP_075020251.1">
    <property type="nucleotide sequence ID" value="NZ_FOVH01000002.1"/>
</dbReference>
<dbReference type="EMBL" id="FOVH01000002">
    <property type="protein sequence ID" value="SFN48541.1"/>
    <property type="molecule type" value="Genomic_DNA"/>
</dbReference>
<name>A0A1I4ZE43_9ACTN</name>
<dbReference type="OrthoDB" id="3854670at2"/>
<organism evidence="1 2">
    <name type="scientific">Actinomadura madurae</name>
    <dbReference type="NCBI Taxonomy" id="1993"/>
    <lineage>
        <taxon>Bacteria</taxon>
        <taxon>Bacillati</taxon>
        <taxon>Actinomycetota</taxon>
        <taxon>Actinomycetes</taxon>
        <taxon>Streptosporangiales</taxon>
        <taxon>Thermomonosporaceae</taxon>
        <taxon>Actinomadura</taxon>
    </lineage>
</organism>
<gene>
    <name evidence="1" type="ORF">SAMN04489713_102174</name>
</gene>
<keyword evidence="2" id="KW-1185">Reference proteome</keyword>